<feature type="region of interest" description="Disordered" evidence="1">
    <location>
        <begin position="214"/>
        <end position="245"/>
    </location>
</feature>
<feature type="compositionally biased region" description="Basic and acidic residues" evidence="1">
    <location>
        <begin position="221"/>
        <end position="237"/>
    </location>
</feature>
<proteinExistence type="predicted"/>
<dbReference type="Proteomes" id="UP000314294">
    <property type="component" value="Unassembled WGS sequence"/>
</dbReference>
<keyword evidence="3" id="KW-1185">Reference proteome</keyword>
<accession>A0A4Z2FM24</accession>
<feature type="region of interest" description="Disordered" evidence="1">
    <location>
        <begin position="1"/>
        <end position="43"/>
    </location>
</feature>
<name>A0A4Z2FM24_9TELE</name>
<evidence type="ECO:0000256" key="1">
    <source>
        <dbReference type="SAM" id="MobiDB-lite"/>
    </source>
</evidence>
<comment type="caution">
    <text evidence="2">The sequence shown here is derived from an EMBL/GenBank/DDBJ whole genome shotgun (WGS) entry which is preliminary data.</text>
</comment>
<dbReference type="AlphaFoldDB" id="A0A4Z2FM24"/>
<reference evidence="2 3" key="1">
    <citation type="submission" date="2019-03" db="EMBL/GenBank/DDBJ databases">
        <title>First draft genome of Liparis tanakae, snailfish: a comprehensive survey of snailfish specific genes.</title>
        <authorList>
            <person name="Kim W."/>
            <person name="Song I."/>
            <person name="Jeong J.-H."/>
            <person name="Kim D."/>
            <person name="Kim S."/>
            <person name="Ryu S."/>
            <person name="Song J.Y."/>
            <person name="Lee S.K."/>
        </authorList>
    </citation>
    <scope>NUCLEOTIDE SEQUENCE [LARGE SCALE GENOMIC DNA]</scope>
    <source>
        <tissue evidence="2">Muscle</tissue>
    </source>
</reference>
<evidence type="ECO:0000313" key="3">
    <source>
        <dbReference type="Proteomes" id="UP000314294"/>
    </source>
</evidence>
<dbReference type="EMBL" id="SRLO01001048">
    <property type="protein sequence ID" value="TNN42287.1"/>
    <property type="molecule type" value="Genomic_DNA"/>
</dbReference>
<dbReference type="OrthoDB" id="10591408at2759"/>
<evidence type="ECO:0000313" key="2">
    <source>
        <dbReference type="EMBL" id="TNN42287.1"/>
    </source>
</evidence>
<gene>
    <name evidence="2" type="ORF">EYF80_047549</name>
</gene>
<organism evidence="2 3">
    <name type="scientific">Liparis tanakae</name>
    <name type="common">Tanaka's snailfish</name>
    <dbReference type="NCBI Taxonomy" id="230148"/>
    <lineage>
        <taxon>Eukaryota</taxon>
        <taxon>Metazoa</taxon>
        <taxon>Chordata</taxon>
        <taxon>Craniata</taxon>
        <taxon>Vertebrata</taxon>
        <taxon>Euteleostomi</taxon>
        <taxon>Actinopterygii</taxon>
        <taxon>Neopterygii</taxon>
        <taxon>Teleostei</taxon>
        <taxon>Neoteleostei</taxon>
        <taxon>Acanthomorphata</taxon>
        <taxon>Eupercaria</taxon>
        <taxon>Perciformes</taxon>
        <taxon>Cottioidei</taxon>
        <taxon>Cottales</taxon>
        <taxon>Liparidae</taxon>
        <taxon>Liparis</taxon>
    </lineage>
</organism>
<protein>
    <submittedName>
        <fullName evidence="2">Uncharacterized protein</fullName>
    </submittedName>
</protein>
<sequence>MLNKALTPRSFQSGKSSFRALGSRQAPDRTNGGRKAGGAPAYDHHVGLVGKPLHFDPWRRGGMLPLGRLQCPDAPVGCGGEKIHSQDQLRLTGILAIVPVAAGGSPAARPGLFSCSGHISCQLRERNSRADWPELRDDRLKVEIFQLGAKIVLLNSVGHTRLTSTVPGISTCSSDRILRMKMGIQQRESVMTIEKNLLAMREADAVGPVEVAKQPLAGQRQKGDDEAEHPNPEKDGDGSSPPGRQVLERVDDADVLLQSEVGEEEDGHLGGQHGQRADDLALTAVHPGLSVPVVLAAELQVVRPDHEEVDAHQPVCTCEEGAPSFATNSEDLGQEVWFIRPWEDAFRCGNYGRFKVPPHPEMREYLQQREMMHMAWSLFSDRMYERMQMTKMLPKQVVAETTHTKTLSTMLASRSSKDEMPSVLGLQLRT</sequence>